<dbReference type="Pfam" id="PF07859">
    <property type="entry name" value="Abhydrolase_3"/>
    <property type="match status" value="1"/>
</dbReference>
<keyword evidence="4" id="KW-1185">Reference proteome</keyword>
<accession>A0A166VUU3</accession>
<evidence type="ECO:0000313" key="4">
    <source>
        <dbReference type="Proteomes" id="UP000076744"/>
    </source>
</evidence>
<dbReference type="GO" id="GO:0016787">
    <property type="term" value="F:hydrolase activity"/>
    <property type="evidence" value="ECO:0007669"/>
    <property type="project" value="UniProtKB-KW"/>
</dbReference>
<proteinExistence type="predicted"/>
<evidence type="ECO:0000259" key="2">
    <source>
        <dbReference type="Pfam" id="PF07859"/>
    </source>
</evidence>
<dbReference type="Proteomes" id="UP000076744">
    <property type="component" value="Unassembled WGS sequence"/>
</dbReference>
<protein>
    <submittedName>
        <fullName evidence="3">Esterase/lipase</fullName>
    </submittedName>
</protein>
<dbReference type="InterPro" id="IPR013094">
    <property type="entry name" value="AB_hydrolase_3"/>
</dbReference>
<reference evidence="3 4" key="1">
    <citation type="journal article" date="2016" name="Genome Biol. Evol.">
        <title>Divergent and convergent evolution of fungal pathogenicity.</title>
        <authorList>
            <person name="Shang Y."/>
            <person name="Xiao G."/>
            <person name="Zheng P."/>
            <person name="Cen K."/>
            <person name="Zhan S."/>
            <person name="Wang C."/>
        </authorList>
    </citation>
    <scope>NUCLEOTIDE SEQUENCE [LARGE SCALE GENOMIC DNA]</scope>
    <source>
        <strain evidence="3 4">ARSEF 2679</strain>
    </source>
</reference>
<gene>
    <name evidence="3" type="ORF">ISF_10032</name>
</gene>
<dbReference type="Gene3D" id="3.40.50.1820">
    <property type="entry name" value="alpha/beta hydrolase"/>
    <property type="match status" value="1"/>
</dbReference>
<dbReference type="STRING" id="1081104.A0A166VUU3"/>
<evidence type="ECO:0000313" key="3">
    <source>
        <dbReference type="EMBL" id="OAA34052.1"/>
    </source>
</evidence>
<dbReference type="RefSeq" id="XP_018699182.1">
    <property type="nucleotide sequence ID" value="XM_018853629.1"/>
</dbReference>
<sequence length="324" mass="35034">MGLTLDAEFASAIAPIRASFANLPKAAIHDVQARRHNLAVLADNGLPPPIPAGVKQDMLSVTAKDGYNIPLWQIARKFDTSPVEKNPKPAVLYMHGGGFIALDVESSARELYALVLASGVTIYAVDYRLAPEHQYPTPLEDCWACLQYIHDNAAALCVDLACIAVMGDSAGGNLAAGVTLLARDRGLMPPIARQILVYPMLDDRNKETMNPGALLLWNEEDNLTGWTAYLGAHVGGDKVPIYAAPGRLTDATGLPPLYLYVGQLDLFAKENVHYVSLFIEAGIDAELHLIPGLPHGFNGLAKDHAATKDLFDHRVKYLKSLAHN</sequence>
<name>A0A166VUU3_CORFA</name>
<dbReference type="InterPro" id="IPR050300">
    <property type="entry name" value="GDXG_lipolytic_enzyme"/>
</dbReference>
<dbReference type="SUPFAM" id="SSF53474">
    <property type="entry name" value="alpha/beta-Hydrolases"/>
    <property type="match status" value="1"/>
</dbReference>
<dbReference type="PANTHER" id="PTHR48081">
    <property type="entry name" value="AB HYDROLASE SUPERFAMILY PROTEIN C4A8.06C"/>
    <property type="match status" value="1"/>
</dbReference>
<dbReference type="AlphaFoldDB" id="A0A166VUU3"/>
<dbReference type="EMBL" id="AZHB01000168">
    <property type="protein sequence ID" value="OAA34052.1"/>
    <property type="molecule type" value="Genomic_DNA"/>
</dbReference>
<dbReference type="OrthoDB" id="4860908at2759"/>
<dbReference type="InterPro" id="IPR029058">
    <property type="entry name" value="AB_hydrolase_fold"/>
</dbReference>
<dbReference type="GeneID" id="30026324"/>
<keyword evidence="1" id="KW-0378">Hydrolase</keyword>
<evidence type="ECO:0000256" key="1">
    <source>
        <dbReference type="ARBA" id="ARBA00022801"/>
    </source>
</evidence>
<comment type="caution">
    <text evidence="3">The sequence shown here is derived from an EMBL/GenBank/DDBJ whole genome shotgun (WGS) entry which is preliminary data.</text>
</comment>
<feature type="domain" description="Alpha/beta hydrolase fold-3" evidence="2">
    <location>
        <begin position="91"/>
        <end position="297"/>
    </location>
</feature>
<organism evidence="3 4">
    <name type="scientific">Cordyceps fumosorosea (strain ARSEF 2679)</name>
    <name type="common">Isaria fumosorosea</name>
    <dbReference type="NCBI Taxonomy" id="1081104"/>
    <lineage>
        <taxon>Eukaryota</taxon>
        <taxon>Fungi</taxon>
        <taxon>Dikarya</taxon>
        <taxon>Ascomycota</taxon>
        <taxon>Pezizomycotina</taxon>
        <taxon>Sordariomycetes</taxon>
        <taxon>Hypocreomycetidae</taxon>
        <taxon>Hypocreales</taxon>
        <taxon>Cordycipitaceae</taxon>
        <taxon>Cordyceps</taxon>
    </lineage>
</organism>
<dbReference type="PANTHER" id="PTHR48081:SF8">
    <property type="entry name" value="ALPHA_BETA HYDROLASE FOLD-3 DOMAIN-CONTAINING PROTEIN-RELATED"/>
    <property type="match status" value="1"/>
</dbReference>